<comment type="subunit">
    <text evidence="5">NDH-1 is composed of 14 different subunits. Subunits NuoA, H, J, K, L, M, N constitute the membrane sector of the complex.</text>
</comment>
<dbReference type="PANTHER" id="PTHR11432:SF3">
    <property type="entry name" value="NADH-UBIQUINONE OXIDOREDUCTASE CHAIN 1"/>
    <property type="match status" value="1"/>
</dbReference>
<proteinExistence type="inferred from homology"/>
<feature type="transmembrane region" description="Helical" evidence="5">
    <location>
        <begin position="287"/>
        <end position="305"/>
    </location>
</feature>
<feature type="transmembrane region" description="Helical" evidence="5">
    <location>
        <begin position="206"/>
        <end position="225"/>
    </location>
</feature>
<keyword evidence="4 5" id="KW-0472">Membrane</keyword>
<feature type="transmembrane region" description="Helical" evidence="5">
    <location>
        <begin position="105"/>
        <end position="124"/>
    </location>
</feature>
<dbReference type="PROSITE" id="PS00668">
    <property type="entry name" value="COMPLEX1_ND1_2"/>
    <property type="match status" value="1"/>
</dbReference>
<keyword evidence="5" id="KW-1003">Cell membrane</keyword>
<dbReference type="InterPro" id="IPR018086">
    <property type="entry name" value="NADH_UbQ_OxRdtase_su1_CS"/>
</dbReference>
<feature type="transmembrane region" description="Helical" evidence="5">
    <location>
        <begin position="35"/>
        <end position="55"/>
    </location>
</feature>
<keyword evidence="5" id="KW-0874">Quinone</keyword>
<dbReference type="GO" id="GO:0050136">
    <property type="term" value="F:NADH dehydrogenase (quinone) (non-electrogenic) activity"/>
    <property type="evidence" value="ECO:0007669"/>
    <property type="project" value="UniProtKB-EC"/>
</dbReference>
<dbReference type="NCBIfam" id="NF004741">
    <property type="entry name" value="PRK06076.1-2"/>
    <property type="match status" value="1"/>
</dbReference>
<evidence type="ECO:0000313" key="8">
    <source>
        <dbReference type="Proteomes" id="UP001623591"/>
    </source>
</evidence>
<evidence type="ECO:0000256" key="2">
    <source>
        <dbReference type="ARBA" id="ARBA00022692"/>
    </source>
</evidence>
<dbReference type="Proteomes" id="UP001623591">
    <property type="component" value="Unassembled WGS sequence"/>
</dbReference>
<dbReference type="RefSeq" id="WP_406768474.1">
    <property type="nucleotide sequence ID" value="NZ_JBJHZZ010000001.1"/>
</dbReference>
<evidence type="ECO:0000256" key="1">
    <source>
        <dbReference type="ARBA" id="ARBA00004141"/>
    </source>
</evidence>
<dbReference type="EC" id="7.1.1.-" evidence="5"/>
<dbReference type="PANTHER" id="PTHR11432">
    <property type="entry name" value="NADH DEHYDROGENASE SUBUNIT 1"/>
    <property type="match status" value="1"/>
</dbReference>
<comment type="similarity">
    <text evidence="5 6">Belongs to the complex I subunit 1 family.</text>
</comment>
<gene>
    <name evidence="5 7" type="primary">nuoH</name>
    <name evidence="7" type="ORF">ACJDUG_03405</name>
</gene>
<evidence type="ECO:0000256" key="3">
    <source>
        <dbReference type="ARBA" id="ARBA00022989"/>
    </source>
</evidence>
<comment type="function">
    <text evidence="5">NDH-1 shuttles electrons from NADH, via FMN and iron-sulfur (Fe-S) centers, to quinones in the respiratory chain. The immediate electron acceptor for the enzyme in this species is believed to be ubiquinone. Couples the redox reaction to proton translocation (for every two electrons transferred, four hydrogen ions are translocated across the cytoplasmic membrane), and thus conserves the redox energy in a proton gradient. This subunit may bind ubiquinone.</text>
</comment>
<evidence type="ECO:0000256" key="4">
    <source>
        <dbReference type="ARBA" id="ARBA00023136"/>
    </source>
</evidence>
<keyword evidence="5" id="KW-0830">Ubiquinone</keyword>
<sequence>MNVLNDIFISGAKLIQNILNAIGIHGFFSSLIMDVVYFVAVAAVVTFNIIMILWVDRRGASFFQERVGPNRVGPFGLLQSMIDAVKLIGKESIIPEAVDKTVYKVAPIIIFTVTIMLYAVLPYGKGMSAVNINVGILYFTAISSTSTVAILMAGWGSNNKYSLLGGMRTVAQIISYEIPLCFSMIGIVMITGTLNLNDIVASQNGLWNIIRQPVAFILFLISALAELNKSPFDMMEAEQEIVAGYHTEYTGMRFALFFMAEYANLFVMAGLGVTLFLGGWQGPILPSWLWFMLKSYFMIFIFLWLRWTLPRARIEKMMQFNWKVLIPISIANLFVTGVGIKLFQLIR</sequence>
<keyword evidence="5" id="KW-1278">Translocase</keyword>
<keyword evidence="2 5" id="KW-0812">Transmembrane</keyword>
<keyword evidence="3 5" id="KW-1133">Transmembrane helix</keyword>
<feature type="transmembrane region" description="Helical" evidence="5">
    <location>
        <begin position="325"/>
        <end position="346"/>
    </location>
</feature>
<dbReference type="InterPro" id="IPR001694">
    <property type="entry name" value="NADH_UbQ_OxRdtase_su1/FPO"/>
</dbReference>
<dbReference type="PROSITE" id="PS00667">
    <property type="entry name" value="COMPLEX1_ND1_1"/>
    <property type="match status" value="1"/>
</dbReference>
<reference evidence="7 8" key="1">
    <citation type="submission" date="2024-11" db="EMBL/GenBank/DDBJ databases">
        <authorList>
            <person name="Heng Y.C."/>
            <person name="Lim A.C.H."/>
            <person name="Lee J.K.Y."/>
            <person name="Kittelmann S."/>
        </authorList>
    </citation>
    <scope>NUCLEOTIDE SEQUENCE [LARGE SCALE GENOMIC DNA]</scope>
    <source>
        <strain evidence="7 8">WILCCON 0185</strain>
    </source>
</reference>
<evidence type="ECO:0000256" key="5">
    <source>
        <dbReference type="HAMAP-Rule" id="MF_01350"/>
    </source>
</evidence>
<name>A0ABW8T2T5_9CLOT</name>
<comment type="caution">
    <text evidence="7">The sequence shown here is derived from an EMBL/GenBank/DDBJ whole genome shotgun (WGS) entry which is preliminary data.</text>
</comment>
<dbReference type="HAMAP" id="MF_01350">
    <property type="entry name" value="NDH1_NuoH"/>
    <property type="match status" value="1"/>
</dbReference>
<protein>
    <recommendedName>
        <fullName evidence="5">NADH-quinone oxidoreductase subunit H</fullName>
        <ecNumber evidence="5">7.1.1.-</ecNumber>
    </recommendedName>
    <alternativeName>
        <fullName evidence="5">NADH dehydrogenase I subunit H</fullName>
    </alternativeName>
    <alternativeName>
        <fullName evidence="5">NDH-1 subunit H</fullName>
    </alternativeName>
</protein>
<feature type="transmembrane region" description="Helical" evidence="5">
    <location>
        <begin position="262"/>
        <end position="281"/>
    </location>
</feature>
<comment type="catalytic activity">
    <reaction evidence="5">
        <text>a quinone + NADH + 5 H(+)(in) = a quinol + NAD(+) + 4 H(+)(out)</text>
        <dbReference type="Rhea" id="RHEA:57888"/>
        <dbReference type="ChEBI" id="CHEBI:15378"/>
        <dbReference type="ChEBI" id="CHEBI:24646"/>
        <dbReference type="ChEBI" id="CHEBI:57540"/>
        <dbReference type="ChEBI" id="CHEBI:57945"/>
        <dbReference type="ChEBI" id="CHEBI:132124"/>
    </reaction>
</comment>
<evidence type="ECO:0000313" key="7">
    <source>
        <dbReference type="EMBL" id="MFL0246022.1"/>
    </source>
</evidence>
<organism evidence="7 8">
    <name type="scientific">Candidatus Clostridium stratigraminis</name>
    <dbReference type="NCBI Taxonomy" id="3381661"/>
    <lineage>
        <taxon>Bacteria</taxon>
        <taxon>Bacillati</taxon>
        <taxon>Bacillota</taxon>
        <taxon>Clostridia</taxon>
        <taxon>Eubacteriales</taxon>
        <taxon>Clostridiaceae</taxon>
        <taxon>Clostridium</taxon>
    </lineage>
</organism>
<keyword evidence="7" id="KW-0560">Oxidoreductase</keyword>
<keyword evidence="8" id="KW-1185">Reference proteome</keyword>
<dbReference type="EMBL" id="JBJHZZ010000001">
    <property type="protein sequence ID" value="MFL0246022.1"/>
    <property type="molecule type" value="Genomic_DNA"/>
</dbReference>
<keyword evidence="5 6" id="KW-0520">NAD</keyword>
<dbReference type="Pfam" id="PF00146">
    <property type="entry name" value="NADHdh"/>
    <property type="match status" value="1"/>
</dbReference>
<comment type="subcellular location">
    <subcellularLocation>
        <location evidence="5 6">Cell membrane</location>
        <topology evidence="5 6">Multi-pass membrane protein</topology>
    </subcellularLocation>
    <subcellularLocation>
        <location evidence="1">Membrane</location>
        <topology evidence="1">Multi-pass membrane protein</topology>
    </subcellularLocation>
</comment>
<feature type="transmembrane region" description="Helical" evidence="5">
    <location>
        <begin position="176"/>
        <end position="194"/>
    </location>
</feature>
<accession>A0ABW8T2T5</accession>
<feature type="transmembrane region" description="Helical" evidence="5">
    <location>
        <begin position="136"/>
        <end position="155"/>
    </location>
</feature>
<evidence type="ECO:0000256" key="6">
    <source>
        <dbReference type="RuleBase" id="RU000471"/>
    </source>
</evidence>